<dbReference type="EMBL" id="ML769746">
    <property type="protein sequence ID" value="KAE9388387.1"/>
    <property type="molecule type" value="Genomic_DNA"/>
</dbReference>
<dbReference type="AlphaFoldDB" id="A0A6A4GT98"/>
<sequence length="267" mass="29996">MVPPKLYKTMADKKAAKKANYSRYYEKHKDSINQKHCSQYAQNEYSCSKTHSQRSKKLKKNDNTKASASPESSMFCSVTASPISQKDIPVTLTLTLIVQKNMQRSLKCFLCNNEHSPITSLPMALLHLNATSFEHYSRPETCQKEHTSIHQQNLLSTLFITTDNSNEINEAWDNNRQTMGHLKKRFHVLQVEALMVGNHAAIQEGQDLLECVEEVGVRVDMTPGPGLPGPVMPILAPMLVLNSKTATIGKVLVLLVTNTYLYYIGTK</sequence>
<gene>
    <name evidence="2" type="ORF">BT96DRAFT_947636</name>
</gene>
<accession>A0A6A4GT98</accession>
<feature type="region of interest" description="Disordered" evidence="1">
    <location>
        <begin position="48"/>
        <end position="70"/>
    </location>
</feature>
<name>A0A6A4GT98_9AGAR</name>
<dbReference type="Proteomes" id="UP000799118">
    <property type="component" value="Unassembled WGS sequence"/>
</dbReference>
<keyword evidence="3" id="KW-1185">Reference proteome</keyword>
<proteinExistence type="predicted"/>
<evidence type="ECO:0000256" key="1">
    <source>
        <dbReference type="SAM" id="MobiDB-lite"/>
    </source>
</evidence>
<evidence type="ECO:0000313" key="2">
    <source>
        <dbReference type="EMBL" id="KAE9388387.1"/>
    </source>
</evidence>
<evidence type="ECO:0000313" key="3">
    <source>
        <dbReference type="Proteomes" id="UP000799118"/>
    </source>
</evidence>
<protein>
    <submittedName>
        <fullName evidence="2">Uncharacterized protein</fullName>
    </submittedName>
</protein>
<reference evidence="2" key="1">
    <citation type="journal article" date="2019" name="Environ. Microbiol.">
        <title>Fungal ecological strategies reflected in gene transcription - a case study of two litter decomposers.</title>
        <authorList>
            <person name="Barbi F."/>
            <person name="Kohler A."/>
            <person name="Barry K."/>
            <person name="Baskaran P."/>
            <person name="Daum C."/>
            <person name="Fauchery L."/>
            <person name="Ihrmark K."/>
            <person name="Kuo A."/>
            <person name="LaButti K."/>
            <person name="Lipzen A."/>
            <person name="Morin E."/>
            <person name="Grigoriev I.V."/>
            <person name="Henrissat B."/>
            <person name="Lindahl B."/>
            <person name="Martin F."/>
        </authorList>
    </citation>
    <scope>NUCLEOTIDE SEQUENCE</scope>
    <source>
        <strain evidence="2">JB14</strain>
    </source>
</reference>
<organism evidence="2 3">
    <name type="scientific">Gymnopus androsaceus JB14</name>
    <dbReference type="NCBI Taxonomy" id="1447944"/>
    <lineage>
        <taxon>Eukaryota</taxon>
        <taxon>Fungi</taxon>
        <taxon>Dikarya</taxon>
        <taxon>Basidiomycota</taxon>
        <taxon>Agaricomycotina</taxon>
        <taxon>Agaricomycetes</taxon>
        <taxon>Agaricomycetidae</taxon>
        <taxon>Agaricales</taxon>
        <taxon>Marasmiineae</taxon>
        <taxon>Omphalotaceae</taxon>
        <taxon>Gymnopus</taxon>
    </lineage>
</organism>